<comment type="caution">
    <text evidence="9">The sequence shown here is derived from an EMBL/GenBank/DDBJ whole genome shotgun (WGS) entry which is preliminary data.</text>
</comment>
<dbReference type="GO" id="GO:0005886">
    <property type="term" value="C:plasma membrane"/>
    <property type="evidence" value="ECO:0007669"/>
    <property type="project" value="UniProtKB-SubCell"/>
</dbReference>
<dbReference type="SUPFAM" id="SSF52540">
    <property type="entry name" value="P-loop containing nucleoside triphosphate hydrolases"/>
    <property type="match status" value="2"/>
</dbReference>
<proteinExistence type="inferred from homology"/>
<reference evidence="9" key="1">
    <citation type="journal article" date="2014" name="Int. J. Syst. Evol. Microbiol.">
        <title>Complete genome sequence of Corynebacterium casei LMG S-19264T (=DSM 44701T), isolated from a smear-ripened cheese.</title>
        <authorList>
            <consortium name="US DOE Joint Genome Institute (JGI-PGF)"/>
            <person name="Walter F."/>
            <person name="Albersmeier A."/>
            <person name="Kalinowski J."/>
            <person name="Ruckert C."/>
        </authorList>
    </citation>
    <scope>NUCLEOTIDE SEQUENCE</scope>
    <source>
        <strain evidence="9">CGMCC 1.12785</strain>
    </source>
</reference>
<dbReference type="CDD" id="cd03257">
    <property type="entry name" value="ABC_NikE_OppD_transporters"/>
    <property type="match status" value="2"/>
</dbReference>
<comment type="subcellular location">
    <subcellularLocation>
        <location evidence="1">Cell membrane</location>
        <topology evidence="1">Peripheral membrane protein</topology>
    </subcellularLocation>
</comment>
<evidence type="ECO:0000256" key="6">
    <source>
        <dbReference type="ARBA" id="ARBA00022840"/>
    </source>
</evidence>
<organism evidence="9 10">
    <name type="scientific">Sediminivirga luteola</name>
    <dbReference type="NCBI Taxonomy" id="1774748"/>
    <lineage>
        <taxon>Bacteria</taxon>
        <taxon>Bacillati</taxon>
        <taxon>Actinomycetota</taxon>
        <taxon>Actinomycetes</taxon>
        <taxon>Micrococcales</taxon>
        <taxon>Brevibacteriaceae</taxon>
        <taxon>Sediminivirga</taxon>
    </lineage>
</organism>
<evidence type="ECO:0000256" key="1">
    <source>
        <dbReference type="ARBA" id="ARBA00004202"/>
    </source>
</evidence>
<keyword evidence="10" id="KW-1185">Reference proteome</keyword>
<dbReference type="InterPro" id="IPR003439">
    <property type="entry name" value="ABC_transporter-like_ATP-bd"/>
</dbReference>
<dbReference type="GO" id="GO:0016887">
    <property type="term" value="F:ATP hydrolysis activity"/>
    <property type="evidence" value="ECO:0007669"/>
    <property type="project" value="InterPro"/>
</dbReference>
<evidence type="ECO:0000256" key="2">
    <source>
        <dbReference type="ARBA" id="ARBA00005417"/>
    </source>
</evidence>
<dbReference type="PROSITE" id="PS50893">
    <property type="entry name" value="ABC_TRANSPORTER_2"/>
    <property type="match status" value="2"/>
</dbReference>
<dbReference type="InterPro" id="IPR050388">
    <property type="entry name" value="ABC_Ni/Peptide_Import"/>
</dbReference>
<dbReference type="Proteomes" id="UP000616114">
    <property type="component" value="Unassembled WGS sequence"/>
</dbReference>
<keyword evidence="6 9" id="KW-0067">ATP-binding</keyword>
<dbReference type="FunFam" id="3.40.50.300:FF:000016">
    <property type="entry name" value="Oligopeptide ABC transporter ATP-binding component"/>
    <property type="match status" value="1"/>
</dbReference>
<evidence type="ECO:0000313" key="9">
    <source>
        <dbReference type="EMBL" id="GGA06410.1"/>
    </source>
</evidence>
<dbReference type="Gene3D" id="3.40.50.300">
    <property type="entry name" value="P-loop containing nucleotide triphosphate hydrolases"/>
    <property type="match status" value="2"/>
</dbReference>
<keyword evidence="5" id="KW-0547">Nucleotide-binding</keyword>
<sequence length="543" mass="59179">MTERIRIDDLHISIERRDDVVRAVDGVSLSLAGNEILALVGESGSGKTLTARSALKLLPRGATTRGAVLVEGQDVLSVPGDTLRKIRGGHAAMVFQEPSTALNPVYTIGWQLEEGLRAHGVASRAERHARGLQALKDVGIPEPERRYHDYPHQFSGGQKQRIVIAMALSLKPGVIIADEPTTALDVTVQAEILDLLRKCRDELGTAIILITHNMGVVADLADRVAVMYQGKVVETADVHSLFAQPQHPYTRRLLASVPRFGQAVRPQRTPAAGEPPVLRAEKLEITYPGRFRKPPFRAVRGVDFEVRKGEIFGLVGESGSGKSTIGRAIAGLTATSGGVLEFLGTDLRRASRAEVQRLRRKLGFVFQDPASSFNPFMSIADCIAEPMRIHRTPAAKREIDARVRELLDAVQLPSSFASRTPMELSGGQRQRVGVARALALKPEFVIADEPTSALDVSVQATILRLLGDLHEELGFAALFITHDLAVVEEFADRVGVLKQGEFMEIAPAETLLKEARDSYTRALINAVPIPDPVAQRAKRKRAV</sequence>
<dbReference type="NCBIfam" id="NF007739">
    <property type="entry name" value="PRK10419.1"/>
    <property type="match status" value="2"/>
</dbReference>
<dbReference type="PANTHER" id="PTHR43297:SF2">
    <property type="entry name" value="DIPEPTIDE TRANSPORT ATP-BINDING PROTEIN DPPD"/>
    <property type="match status" value="1"/>
</dbReference>
<dbReference type="Pfam" id="PF00005">
    <property type="entry name" value="ABC_tran"/>
    <property type="match status" value="2"/>
</dbReference>
<dbReference type="PROSITE" id="PS00211">
    <property type="entry name" value="ABC_TRANSPORTER_1"/>
    <property type="match status" value="2"/>
</dbReference>
<keyword evidence="4" id="KW-1003">Cell membrane</keyword>
<evidence type="ECO:0000256" key="7">
    <source>
        <dbReference type="ARBA" id="ARBA00023136"/>
    </source>
</evidence>
<protein>
    <submittedName>
        <fullName evidence="9">ABC transporter ATP-binding protein</fullName>
    </submittedName>
</protein>
<evidence type="ECO:0000256" key="4">
    <source>
        <dbReference type="ARBA" id="ARBA00022475"/>
    </source>
</evidence>
<feature type="domain" description="ABC transporter" evidence="8">
    <location>
        <begin position="278"/>
        <end position="524"/>
    </location>
</feature>
<evidence type="ECO:0000313" key="10">
    <source>
        <dbReference type="Proteomes" id="UP000616114"/>
    </source>
</evidence>
<dbReference type="Pfam" id="PF08352">
    <property type="entry name" value="oligo_HPY"/>
    <property type="match status" value="2"/>
</dbReference>
<keyword evidence="3" id="KW-0813">Transport</keyword>
<comment type="similarity">
    <text evidence="2">Belongs to the ABC transporter superfamily.</text>
</comment>
<dbReference type="InterPro" id="IPR027417">
    <property type="entry name" value="P-loop_NTPase"/>
</dbReference>
<dbReference type="InterPro" id="IPR017871">
    <property type="entry name" value="ABC_transporter-like_CS"/>
</dbReference>
<dbReference type="GO" id="GO:0015833">
    <property type="term" value="P:peptide transport"/>
    <property type="evidence" value="ECO:0007669"/>
    <property type="project" value="InterPro"/>
</dbReference>
<feature type="domain" description="ABC transporter" evidence="8">
    <location>
        <begin position="5"/>
        <end position="254"/>
    </location>
</feature>
<reference evidence="9" key="2">
    <citation type="submission" date="2020-09" db="EMBL/GenBank/DDBJ databases">
        <authorList>
            <person name="Sun Q."/>
            <person name="Zhou Y."/>
        </authorList>
    </citation>
    <scope>NUCLEOTIDE SEQUENCE</scope>
    <source>
        <strain evidence="9">CGMCC 1.12785</strain>
    </source>
</reference>
<evidence type="ECO:0000256" key="3">
    <source>
        <dbReference type="ARBA" id="ARBA00022448"/>
    </source>
</evidence>
<dbReference type="NCBIfam" id="NF008453">
    <property type="entry name" value="PRK11308.1"/>
    <property type="match status" value="2"/>
</dbReference>
<dbReference type="SMART" id="SM00382">
    <property type="entry name" value="AAA"/>
    <property type="match status" value="2"/>
</dbReference>
<dbReference type="RefSeq" id="WP_188549490.1">
    <property type="nucleotide sequence ID" value="NZ_BMFY01000002.1"/>
</dbReference>
<dbReference type="InterPro" id="IPR013563">
    <property type="entry name" value="Oligopep_ABC_C"/>
</dbReference>
<evidence type="ECO:0000259" key="8">
    <source>
        <dbReference type="PROSITE" id="PS50893"/>
    </source>
</evidence>
<evidence type="ECO:0000256" key="5">
    <source>
        <dbReference type="ARBA" id="ARBA00022741"/>
    </source>
</evidence>
<dbReference type="PANTHER" id="PTHR43297">
    <property type="entry name" value="OLIGOPEPTIDE TRANSPORT ATP-BINDING PROTEIN APPD"/>
    <property type="match status" value="1"/>
</dbReference>
<keyword evidence="7" id="KW-0472">Membrane</keyword>
<dbReference type="InterPro" id="IPR003593">
    <property type="entry name" value="AAA+_ATPase"/>
</dbReference>
<gene>
    <name evidence="9" type="ORF">GCM10011333_06720</name>
</gene>
<dbReference type="EMBL" id="BMFY01000002">
    <property type="protein sequence ID" value="GGA06410.1"/>
    <property type="molecule type" value="Genomic_DNA"/>
</dbReference>
<dbReference type="AlphaFoldDB" id="A0A8J2TW05"/>
<dbReference type="GO" id="GO:0005524">
    <property type="term" value="F:ATP binding"/>
    <property type="evidence" value="ECO:0007669"/>
    <property type="project" value="UniProtKB-KW"/>
</dbReference>
<accession>A0A8J2TW05</accession>
<name>A0A8J2TW05_9MICO</name>